<keyword evidence="3 4" id="KW-0408">Iron</keyword>
<dbReference type="GO" id="GO:0009055">
    <property type="term" value="F:electron transfer activity"/>
    <property type="evidence" value="ECO:0007669"/>
    <property type="project" value="InterPro"/>
</dbReference>
<dbReference type="PROSITE" id="PS51007">
    <property type="entry name" value="CYTC"/>
    <property type="match status" value="1"/>
</dbReference>
<evidence type="ECO:0000313" key="7">
    <source>
        <dbReference type="Proteomes" id="UP000245754"/>
    </source>
</evidence>
<dbReference type="RefSeq" id="WP_109585281.1">
    <property type="nucleotide sequence ID" value="NZ_QGGT01000008.1"/>
</dbReference>
<dbReference type="InterPro" id="IPR036909">
    <property type="entry name" value="Cyt_c-like_dom_sf"/>
</dbReference>
<keyword evidence="2 4" id="KW-0479">Metal-binding</keyword>
<dbReference type="EMBL" id="QGGT01000008">
    <property type="protein sequence ID" value="PWK31916.1"/>
    <property type="molecule type" value="Genomic_DNA"/>
</dbReference>
<protein>
    <submittedName>
        <fullName evidence="6">Monoheme cytochrome SoxX (Sulfur oxidation)</fullName>
    </submittedName>
</protein>
<proteinExistence type="predicted"/>
<evidence type="ECO:0000313" key="6">
    <source>
        <dbReference type="EMBL" id="PWK31916.1"/>
    </source>
</evidence>
<dbReference type="InterPro" id="IPR009056">
    <property type="entry name" value="Cyt_c-like_dom"/>
</dbReference>
<dbReference type="AlphaFoldDB" id="A0A316EP82"/>
<name>A0A316EP82_9BURK</name>
<evidence type="ECO:0000256" key="4">
    <source>
        <dbReference type="PROSITE-ProRule" id="PRU00433"/>
    </source>
</evidence>
<accession>A0A316EP82</accession>
<keyword evidence="7" id="KW-1185">Reference proteome</keyword>
<sequence>MNRIHAWMLTTAVSMAAGGIGTHALAQDAKSVAPKARPAAGKAVPVADVGDGDLKKLIALSFHSKGPATLDGVLQQDPMQQACSQYPDRTSVPEPVAKKIEAAEIRQVKYPADGKYLGDWKVGEQIAQNGRGMQFSDPVGGTNGANCYACHQLTKAEISFGNIGPSLYQYGKLRGNSEAVIKYTWGKIWDSNAFSACSNMPRFGHKGILTEQQIRDVMALLLDPASPVNQ</sequence>
<dbReference type="GO" id="GO:0046872">
    <property type="term" value="F:metal ion binding"/>
    <property type="evidence" value="ECO:0007669"/>
    <property type="project" value="UniProtKB-KW"/>
</dbReference>
<gene>
    <name evidence="6" type="ORF">C7419_10857</name>
</gene>
<reference evidence="6 7" key="1">
    <citation type="submission" date="2018-05" db="EMBL/GenBank/DDBJ databases">
        <title>Genomic Encyclopedia of Type Strains, Phase IV (KMG-V): Genome sequencing to study the core and pangenomes of soil and plant-associated prokaryotes.</title>
        <authorList>
            <person name="Whitman W."/>
        </authorList>
    </citation>
    <scope>NUCLEOTIDE SEQUENCE [LARGE SCALE GENOMIC DNA]</scope>
    <source>
        <strain evidence="6 7">SLV-132</strain>
    </source>
</reference>
<dbReference type="SUPFAM" id="SSF46626">
    <property type="entry name" value="Cytochrome c"/>
    <property type="match status" value="1"/>
</dbReference>
<dbReference type="InterPro" id="IPR030999">
    <property type="entry name" value="Thiosulf_SoxX"/>
</dbReference>
<dbReference type="GO" id="GO:0020037">
    <property type="term" value="F:heme binding"/>
    <property type="evidence" value="ECO:0007669"/>
    <property type="project" value="InterPro"/>
</dbReference>
<dbReference type="Proteomes" id="UP000245754">
    <property type="component" value="Unassembled WGS sequence"/>
</dbReference>
<evidence type="ECO:0000256" key="1">
    <source>
        <dbReference type="ARBA" id="ARBA00022617"/>
    </source>
</evidence>
<comment type="caution">
    <text evidence="6">The sequence shown here is derived from an EMBL/GenBank/DDBJ whole genome shotgun (WGS) entry which is preliminary data.</text>
</comment>
<evidence type="ECO:0000259" key="5">
    <source>
        <dbReference type="PROSITE" id="PS51007"/>
    </source>
</evidence>
<dbReference type="Pfam" id="PF00034">
    <property type="entry name" value="Cytochrom_C"/>
    <property type="match status" value="1"/>
</dbReference>
<organism evidence="6 7">
    <name type="scientific">Cupriavidus plantarum</name>
    <dbReference type="NCBI Taxonomy" id="942865"/>
    <lineage>
        <taxon>Bacteria</taxon>
        <taxon>Pseudomonadati</taxon>
        <taxon>Pseudomonadota</taxon>
        <taxon>Betaproteobacteria</taxon>
        <taxon>Burkholderiales</taxon>
        <taxon>Burkholderiaceae</taxon>
        <taxon>Cupriavidus</taxon>
    </lineage>
</organism>
<dbReference type="NCBIfam" id="TIGR04485">
    <property type="entry name" value="thiosulf_SoxX"/>
    <property type="match status" value="1"/>
</dbReference>
<evidence type="ECO:0000256" key="3">
    <source>
        <dbReference type="ARBA" id="ARBA00023004"/>
    </source>
</evidence>
<evidence type="ECO:0000256" key="2">
    <source>
        <dbReference type="ARBA" id="ARBA00022723"/>
    </source>
</evidence>
<feature type="domain" description="Cytochrome c" evidence="5">
    <location>
        <begin position="118"/>
        <end position="225"/>
    </location>
</feature>
<keyword evidence="1 4" id="KW-0349">Heme</keyword>
<dbReference type="Gene3D" id="1.10.760.10">
    <property type="entry name" value="Cytochrome c-like domain"/>
    <property type="match status" value="1"/>
</dbReference>